<reference evidence="2" key="1">
    <citation type="submission" date="2017-07" db="EMBL/GenBank/DDBJ databases">
        <authorList>
            <person name="Sun Z.S."/>
            <person name="Albrecht U."/>
            <person name="Echele G."/>
            <person name="Lee C.C."/>
        </authorList>
    </citation>
    <scope>NUCLEOTIDE SEQUENCE</scope>
</reference>
<keyword evidence="1" id="KW-0812">Transmembrane</keyword>
<accession>A0A343LDR7</accession>
<sequence>MSPMPWMMLLLLILISLYFMTSIIYFNTTMNKPVKLVELKNDFMMMW</sequence>
<evidence type="ECO:0000256" key="1">
    <source>
        <dbReference type="SAM" id="Phobius"/>
    </source>
</evidence>
<dbReference type="AlphaFoldDB" id="A0A343LDR7"/>
<name>A0A343LDR7_9HEMI</name>
<geneLocation type="mitochondrion" evidence="2"/>
<evidence type="ECO:0000313" key="2">
    <source>
        <dbReference type="EMBL" id="ATN42492.1"/>
    </source>
</evidence>
<keyword evidence="2" id="KW-0496">Mitochondrion</keyword>
<keyword evidence="1" id="KW-0472">Membrane</keyword>
<organism evidence="2">
    <name type="scientific">Calophya schini</name>
    <dbReference type="NCBI Taxonomy" id="121824"/>
    <lineage>
        <taxon>Eukaryota</taxon>
        <taxon>Metazoa</taxon>
        <taxon>Ecdysozoa</taxon>
        <taxon>Arthropoda</taxon>
        <taxon>Hexapoda</taxon>
        <taxon>Insecta</taxon>
        <taxon>Pterygota</taxon>
        <taxon>Neoptera</taxon>
        <taxon>Paraneoptera</taxon>
        <taxon>Hemiptera</taxon>
        <taxon>Sternorrhyncha</taxon>
        <taxon>Psylloidea</taxon>
        <taxon>Calophyidae</taxon>
        <taxon>Calophya</taxon>
    </lineage>
</organism>
<gene>
    <name evidence="2" type="primary">atp8</name>
</gene>
<keyword evidence="1" id="KW-1133">Transmembrane helix</keyword>
<proteinExistence type="predicted"/>
<feature type="transmembrane region" description="Helical" evidence="1">
    <location>
        <begin position="6"/>
        <end position="26"/>
    </location>
</feature>
<protein>
    <submittedName>
        <fullName evidence="2">ATP synthase F0 subunit 8</fullName>
    </submittedName>
</protein>
<dbReference type="EMBL" id="MF431591">
    <property type="protein sequence ID" value="ATN42492.1"/>
    <property type="molecule type" value="Genomic_DNA"/>
</dbReference>